<dbReference type="GO" id="GO:0007166">
    <property type="term" value="P:cell surface receptor signaling pathway"/>
    <property type="evidence" value="ECO:0007669"/>
    <property type="project" value="InterPro"/>
</dbReference>
<evidence type="ECO:0000313" key="2">
    <source>
        <dbReference type="EMBL" id="TDL18855.1"/>
    </source>
</evidence>
<keyword evidence="3" id="KW-1185">Reference proteome</keyword>
<evidence type="ECO:0000259" key="1">
    <source>
        <dbReference type="Pfam" id="PF22215"/>
    </source>
</evidence>
<dbReference type="AlphaFoldDB" id="A0A4Y7PUQ7"/>
<sequence length="193" mass="21408">MPLRFQFLYPKSQDASAKPTNGQKSAATPVAREFSPIALSVLRDSAEVIPSLKSAVEFLLQIHDRCEKLKNNREYANDLRTPIDGLRESMVDAFPDANDIGSDVRDALEYFDTTTAKFLRTLENIPPQKNGVSRMMNTARDAELLSTVNRHLDETTKSFMLVVTMLQTDALRKLSVSTNAPEITPEGGTSESS</sequence>
<accession>A0A4Y7PUQ7</accession>
<name>A0A4Y7PUQ7_9AGAM</name>
<dbReference type="Proteomes" id="UP000294933">
    <property type="component" value="Unassembled WGS sequence"/>
</dbReference>
<dbReference type="EMBL" id="ML170203">
    <property type="protein sequence ID" value="TDL18855.1"/>
    <property type="molecule type" value="Genomic_DNA"/>
</dbReference>
<dbReference type="CDD" id="cd21037">
    <property type="entry name" value="MLKL_NTD"/>
    <property type="match status" value="1"/>
</dbReference>
<gene>
    <name evidence="2" type="ORF">BD410DRAFT_792848</name>
</gene>
<dbReference type="OrthoDB" id="3266026at2759"/>
<dbReference type="VEuPathDB" id="FungiDB:BD410DRAFT_792848"/>
<dbReference type="InterPro" id="IPR036537">
    <property type="entry name" value="Adaptor_Cbl_N_dom_sf"/>
</dbReference>
<dbReference type="Pfam" id="PF22215">
    <property type="entry name" value="MLKL_N"/>
    <property type="match status" value="1"/>
</dbReference>
<proteinExistence type="predicted"/>
<protein>
    <recommendedName>
        <fullName evidence="1">Mixed lineage kinase domain-containing protein</fullName>
    </recommendedName>
</protein>
<dbReference type="InterPro" id="IPR059179">
    <property type="entry name" value="MLKL-like_MCAfunc"/>
</dbReference>
<organism evidence="2 3">
    <name type="scientific">Rickenella mellea</name>
    <dbReference type="NCBI Taxonomy" id="50990"/>
    <lineage>
        <taxon>Eukaryota</taxon>
        <taxon>Fungi</taxon>
        <taxon>Dikarya</taxon>
        <taxon>Basidiomycota</taxon>
        <taxon>Agaricomycotina</taxon>
        <taxon>Agaricomycetes</taxon>
        <taxon>Hymenochaetales</taxon>
        <taxon>Rickenellaceae</taxon>
        <taxon>Rickenella</taxon>
    </lineage>
</organism>
<dbReference type="InterPro" id="IPR054000">
    <property type="entry name" value="MLKL_N"/>
</dbReference>
<dbReference type="Gene3D" id="1.20.930.20">
    <property type="entry name" value="Adaptor protein Cbl, N-terminal domain"/>
    <property type="match status" value="1"/>
</dbReference>
<reference evidence="2 3" key="1">
    <citation type="submission" date="2018-06" db="EMBL/GenBank/DDBJ databases">
        <title>A transcriptomic atlas of mushroom development highlights an independent origin of complex multicellularity.</title>
        <authorList>
            <consortium name="DOE Joint Genome Institute"/>
            <person name="Krizsan K."/>
            <person name="Almasi E."/>
            <person name="Merenyi Z."/>
            <person name="Sahu N."/>
            <person name="Viragh M."/>
            <person name="Koszo T."/>
            <person name="Mondo S."/>
            <person name="Kiss B."/>
            <person name="Balint B."/>
            <person name="Kues U."/>
            <person name="Barry K."/>
            <person name="Hegedus J.C."/>
            <person name="Henrissat B."/>
            <person name="Johnson J."/>
            <person name="Lipzen A."/>
            <person name="Ohm R."/>
            <person name="Nagy I."/>
            <person name="Pangilinan J."/>
            <person name="Yan J."/>
            <person name="Xiong Y."/>
            <person name="Grigoriev I.V."/>
            <person name="Hibbett D.S."/>
            <person name="Nagy L.G."/>
        </authorList>
    </citation>
    <scope>NUCLEOTIDE SEQUENCE [LARGE SCALE GENOMIC DNA]</scope>
    <source>
        <strain evidence="2 3">SZMC22713</strain>
    </source>
</reference>
<evidence type="ECO:0000313" key="3">
    <source>
        <dbReference type="Proteomes" id="UP000294933"/>
    </source>
</evidence>
<feature type="domain" description="Mixed lineage kinase" evidence="1">
    <location>
        <begin position="60"/>
        <end position="175"/>
    </location>
</feature>